<accession>A0A2J6SDI2</accession>
<dbReference type="STRING" id="1149755.A0A2J6SDI2"/>
<feature type="region of interest" description="Disordered" evidence="1">
    <location>
        <begin position="115"/>
        <end position="191"/>
    </location>
</feature>
<name>A0A2J6SDI2_HYAVF</name>
<evidence type="ECO:0000313" key="3">
    <source>
        <dbReference type="Proteomes" id="UP000235786"/>
    </source>
</evidence>
<dbReference type="SUPFAM" id="SSF52540">
    <property type="entry name" value="P-loop containing nucleoside triphosphate hydrolases"/>
    <property type="match status" value="1"/>
</dbReference>
<proteinExistence type="predicted"/>
<evidence type="ECO:0000313" key="2">
    <source>
        <dbReference type="EMBL" id="PMD48818.1"/>
    </source>
</evidence>
<evidence type="ECO:0008006" key="4">
    <source>
        <dbReference type="Google" id="ProtNLM"/>
    </source>
</evidence>
<sequence>MGSVHLESWVKQQYKEIGFGKGGDGPFIGKAALKQKLISRYPMHKERIRQLVNAIKHQDIPRRSIPVVQKVEISSQTEKIPQYPATPLSLESKIIAHSSAQTQLKQAQTTVESKISAASELDSDSGFASDSEDAENTKNISKPINTPKMKFQSHSPRSEDGGATLQAFPSTISRSGRIPETSQDLGTIAKSPSNPKILELKKFLGQVEASDATPQSKTQDGLSILNFQLGLLNFSSVTDESREDSSIGGVKNAVIFSADLLGCPGSENDLPQYGLLGSSDPNSSTTIMDSRLFLNTNVPFSAFVCGVQGSGKSHTTACIIENCLIPSPVLGSLAKPLSALVFNFAEYTSGSSFRPCELAFLASPGSQSPTHLRVKQVSVLVSPSNYMSLKALYTQIPGVTVQPFMLRPEDLNISTMLTLMSVNQTQTTPLYMGIVTKILRNMASKTTESFNYREFRRQLDDAGLDKKQEEFLNQRLDLLESFLDLEGSTRSPSFAAGEITIIDLSCPFMDASTACVLFRIGMGLYLESDSAVGKVIVLDEAHKYMTDTVASKALTESLMGVIRQQRHYGARVIISTQEPSISPKLIDLCSITVMHRFSSPEWLDVLQRHILVSDKEGDRDNKVGLLREIMRLRTGEALVFAPSSVFGASDDAGRRSISADVLLKMRMRKRVTWDSGRSIICI</sequence>
<feature type="compositionally biased region" description="Polar residues" evidence="1">
    <location>
        <begin position="167"/>
        <end position="191"/>
    </location>
</feature>
<dbReference type="AlphaFoldDB" id="A0A2J6SDI2"/>
<dbReference type="Gene3D" id="3.40.50.300">
    <property type="entry name" value="P-loop containing nucleotide triphosphate hydrolases"/>
    <property type="match status" value="1"/>
</dbReference>
<keyword evidence="3" id="KW-1185">Reference proteome</keyword>
<protein>
    <recommendedName>
        <fullName evidence="4">Zona occludens toxin N-terminal domain-containing protein</fullName>
    </recommendedName>
</protein>
<dbReference type="InterPro" id="IPR027417">
    <property type="entry name" value="P-loop_NTPase"/>
</dbReference>
<evidence type="ECO:0000256" key="1">
    <source>
        <dbReference type="SAM" id="MobiDB-lite"/>
    </source>
</evidence>
<reference evidence="2 3" key="1">
    <citation type="submission" date="2016-04" db="EMBL/GenBank/DDBJ databases">
        <title>A degradative enzymes factory behind the ericoid mycorrhizal symbiosis.</title>
        <authorList>
            <consortium name="DOE Joint Genome Institute"/>
            <person name="Martino E."/>
            <person name="Morin E."/>
            <person name="Grelet G."/>
            <person name="Kuo A."/>
            <person name="Kohler A."/>
            <person name="Daghino S."/>
            <person name="Barry K."/>
            <person name="Choi C."/>
            <person name="Cichocki N."/>
            <person name="Clum A."/>
            <person name="Copeland A."/>
            <person name="Hainaut M."/>
            <person name="Haridas S."/>
            <person name="Labutti K."/>
            <person name="Lindquist E."/>
            <person name="Lipzen A."/>
            <person name="Khouja H.-R."/>
            <person name="Murat C."/>
            <person name="Ohm R."/>
            <person name="Olson A."/>
            <person name="Spatafora J."/>
            <person name="Veneault-Fourrey C."/>
            <person name="Henrissat B."/>
            <person name="Grigoriev I."/>
            <person name="Martin F."/>
            <person name="Perotto S."/>
        </authorList>
    </citation>
    <scope>NUCLEOTIDE SEQUENCE [LARGE SCALE GENOMIC DNA]</scope>
    <source>
        <strain evidence="2 3">F</strain>
    </source>
</reference>
<dbReference type="EMBL" id="KZ613937">
    <property type="protein sequence ID" value="PMD48818.1"/>
    <property type="molecule type" value="Genomic_DNA"/>
</dbReference>
<organism evidence="2 3">
    <name type="scientific">Hyaloscypha variabilis (strain UAMH 11265 / GT02V1 / F)</name>
    <name type="common">Meliniomyces variabilis</name>
    <dbReference type="NCBI Taxonomy" id="1149755"/>
    <lineage>
        <taxon>Eukaryota</taxon>
        <taxon>Fungi</taxon>
        <taxon>Dikarya</taxon>
        <taxon>Ascomycota</taxon>
        <taxon>Pezizomycotina</taxon>
        <taxon>Leotiomycetes</taxon>
        <taxon>Helotiales</taxon>
        <taxon>Hyaloscyphaceae</taxon>
        <taxon>Hyaloscypha</taxon>
        <taxon>Hyaloscypha variabilis</taxon>
    </lineage>
</organism>
<dbReference type="Proteomes" id="UP000235786">
    <property type="component" value="Unassembled WGS sequence"/>
</dbReference>
<dbReference type="OrthoDB" id="2316594at2759"/>
<gene>
    <name evidence="2" type="ORF">L207DRAFT_627500</name>
</gene>